<dbReference type="InterPro" id="IPR019868">
    <property type="entry name" value="Glid_motil-assoc_GldJ-short"/>
</dbReference>
<dbReference type="PANTHER" id="PTHR23150">
    <property type="entry name" value="SULFATASE MODIFYING FACTOR 1, 2"/>
    <property type="match status" value="1"/>
</dbReference>
<reference evidence="2" key="1">
    <citation type="submission" date="2018-05" db="EMBL/GenBank/DDBJ databases">
        <authorList>
            <person name="Lanie J.A."/>
            <person name="Ng W.-L."/>
            <person name="Kazmierczak K.M."/>
            <person name="Andrzejewski T.M."/>
            <person name="Davidsen T.M."/>
            <person name="Wayne K.J."/>
            <person name="Tettelin H."/>
            <person name="Glass J.I."/>
            <person name="Rusch D."/>
            <person name="Podicherti R."/>
            <person name="Tsui H.-C.T."/>
            <person name="Winkler M.E."/>
        </authorList>
    </citation>
    <scope>NUCLEOTIDE SEQUENCE</scope>
</reference>
<evidence type="ECO:0000259" key="1">
    <source>
        <dbReference type="Pfam" id="PF03781"/>
    </source>
</evidence>
<dbReference type="InterPro" id="IPR042095">
    <property type="entry name" value="SUMF_sf"/>
</dbReference>
<dbReference type="InterPro" id="IPR051043">
    <property type="entry name" value="Sulfatase_Mod_Factor_Kinase"/>
</dbReference>
<accession>A0A381REN9</accession>
<feature type="domain" description="Sulfatase-modifying factor enzyme-like" evidence="1">
    <location>
        <begin position="67"/>
        <end position="392"/>
    </location>
</feature>
<evidence type="ECO:0000313" key="2">
    <source>
        <dbReference type="EMBL" id="SUZ89694.1"/>
    </source>
</evidence>
<dbReference type="GO" id="GO:0120147">
    <property type="term" value="F:formylglycine-generating oxidase activity"/>
    <property type="evidence" value="ECO:0007669"/>
    <property type="project" value="TreeGrafter"/>
</dbReference>
<protein>
    <recommendedName>
        <fullName evidence="1">Sulfatase-modifying factor enzyme-like domain-containing protein</fullName>
    </recommendedName>
</protein>
<gene>
    <name evidence="2" type="ORF">METZ01_LOCUS42548</name>
</gene>
<dbReference type="InterPro" id="IPR016187">
    <property type="entry name" value="CTDL_fold"/>
</dbReference>
<organism evidence="2">
    <name type="scientific">marine metagenome</name>
    <dbReference type="NCBI Taxonomy" id="408172"/>
    <lineage>
        <taxon>unclassified sequences</taxon>
        <taxon>metagenomes</taxon>
        <taxon>ecological metagenomes</taxon>
    </lineage>
</organism>
<dbReference type="AlphaFoldDB" id="A0A381REN9"/>
<dbReference type="Pfam" id="PF03781">
    <property type="entry name" value="FGE-sulfatase"/>
    <property type="match status" value="1"/>
</dbReference>
<dbReference type="EMBL" id="UINC01001833">
    <property type="protein sequence ID" value="SUZ89694.1"/>
    <property type="molecule type" value="Genomic_DNA"/>
</dbReference>
<name>A0A381REN9_9ZZZZ</name>
<dbReference type="PANTHER" id="PTHR23150:SF19">
    <property type="entry name" value="FORMYLGLYCINE-GENERATING ENZYME"/>
    <property type="match status" value="1"/>
</dbReference>
<proteinExistence type="predicted"/>
<dbReference type="SUPFAM" id="SSF56436">
    <property type="entry name" value="C-type lectin-like"/>
    <property type="match status" value="1"/>
</dbReference>
<dbReference type="InterPro" id="IPR005532">
    <property type="entry name" value="SUMF_dom"/>
</dbReference>
<dbReference type="NCBIfam" id="TIGR03530">
    <property type="entry name" value="GldJ_short"/>
    <property type="match status" value="1"/>
</dbReference>
<dbReference type="Gene3D" id="3.90.1580.10">
    <property type="entry name" value="paralog of FGE (formylglycine-generating enzyme)"/>
    <property type="match status" value="1"/>
</dbReference>
<sequence>MKRFNILIFLCLIIFEGCSILPFGKKNPSARSPGSTSTTTNLEYFSDNEAEEEGFVVSDFSGQIPGPNQVLIEGGRAVLGSYEEDVFYTHDNVERTVTVSTFYLDVTEIANIHWLEYLSYVKRDSSETFYNNALPDTTVWHKDLAFNTPYVDNYLRYPGFRYYPVVGITWNQATDYCRWRTEAVNRGIASDYFGDEYVDGDIPPIESGVYLPEFRLPTEAEWEYAAYGQIGNQWLDENQTHRRLYPWDGRTIRSPKRSTLGEFQANFKRGRGDYAGIAGSLNDAGFITVSIYEYAPNDFGLYNMAGNVNEWVYDIYRPLNFQDVEDLNPIRQSDYLDSEEDYDYQNFNSLVNNSSRVYKGGSWSDGAQWLSPGTRRFMDQDSSSATVGFRCATHALGTDQ</sequence>